<proteinExistence type="predicted"/>
<accession>A0A316H524</accession>
<comment type="caution">
    <text evidence="1">The sequence shown here is derived from an EMBL/GenBank/DDBJ whole genome shotgun (WGS) entry which is preliminary data.</text>
</comment>
<evidence type="ECO:0000313" key="2">
    <source>
        <dbReference type="Proteomes" id="UP000245708"/>
    </source>
</evidence>
<dbReference type="AlphaFoldDB" id="A0A316H524"/>
<dbReference type="EMBL" id="QGGW01000001">
    <property type="protein sequence ID" value="PWK62683.1"/>
    <property type="molecule type" value="Genomic_DNA"/>
</dbReference>
<evidence type="ECO:0000313" key="1">
    <source>
        <dbReference type="EMBL" id="PWK62683.1"/>
    </source>
</evidence>
<dbReference type="InterPro" id="IPR009922">
    <property type="entry name" value="DUF1457"/>
</dbReference>
<gene>
    <name evidence="1" type="ORF">C7455_101713</name>
</gene>
<dbReference type="Pfam" id="PF07310">
    <property type="entry name" value="PAS_5"/>
    <property type="match status" value="1"/>
</dbReference>
<dbReference type="RefSeq" id="WP_109665468.1">
    <property type="nucleotide sequence ID" value="NZ_QGGW01000001.1"/>
</dbReference>
<dbReference type="Proteomes" id="UP000245708">
    <property type="component" value="Unassembled WGS sequence"/>
</dbReference>
<name>A0A316H524_9RHOB</name>
<dbReference type="OrthoDB" id="8478628at2"/>
<organism evidence="1 2">
    <name type="scientific">Roseicyclus mahoneyensis</name>
    <dbReference type="NCBI Taxonomy" id="164332"/>
    <lineage>
        <taxon>Bacteria</taxon>
        <taxon>Pseudomonadati</taxon>
        <taxon>Pseudomonadota</taxon>
        <taxon>Alphaproteobacteria</taxon>
        <taxon>Rhodobacterales</taxon>
        <taxon>Roseobacteraceae</taxon>
        <taxon>Roseicyclus</taxon>
    </lineage>
</organism>
<sequence>MDHAPRSGGPVGLDIGSLTPVLAYWQGLRRGRAVPARTDLDPVVLQPWLAGAGIVERDEGRSIRFRLGGRVIAGLLGVEPRGMSLGALFAVAARDRLTGLTEAVFDGPRLLCMTLVAPHVAAGKPQIEVPMVVMPLCDASGTVTRALVCVDVDARAGLALPCRFQIRQAVLSAAGPQPRLTGLRVARGGAPALRVIEGGRG</sequence>
<protein>
    <submittedName>
        <fullName evidence="1">PAS domain-containing protein</fullName>
    </submittedName>
</protein>
<keyword evidence="2" id="KW-1185">Reference proteome</keyword>
<reference evidence="1 2" key="1">
    <citation type="submission" date="2018-05" db="EMBL/GenBank/DDBJ databases">
        <title>Genomic Encyclopedia of Type Strains, Phase IV (KMG-IV): sequencing the most valuable type-strain genomes for metagenomic binning, comparative biology and taxonomic classification.</title>
        <authorList>
            <person name="Goeker M."/>
        </authorList>
    </citation>
    <scope>NUCLEOTIDE SEQUENCE [LARGE SCALE GENOMIC DNA]</scope>
    <source>
        <strain evidence="1 2">DSM 16097</strain>
    </source>
</reference>